<protein>
    <submittedName>
        <fullName evidence="2">Uncharacterized protein</fullName>
    </submittedName>
</protein>
<evidence type="ECO:0000313" key="1">
    <source>
        <dbReference type="Proteomes" id="UP000887565"/>
    </source>
</evidence>
<accession>A0A915KM88</accession>
<proteinExistence type="predicted"/>
<organism evidence="1 2">
    <name type="scientific">Romanomermis culicivorax</name>
    <name type="common">Nematode worm</name>
    <dbReference type="NCBI Taxonomy" id="13658"/>
    <lineage>
        <taxon>Eukaryota</taxon>
        <taxon>Metazoa</taxon>
        <taxon>Ecdysozoa</taxon>
        <taxon>Nematoda</taxon>
        <taxon>Enoplea</taxon>
        <taxon>Dorylaimia</taxon>
        <taxon>Mermithida</taxon>
        <taxon>Mermithoidea</taxon>
        <taxon>Mermithidae</taxon>
        <taxon>Romanomermis</taxon>
    </lineage>
</organism>
<reference evidence="2" key="1">
    <citation type="submission" date="2022-11" db="UniProtKB">
        <authorList>
            <consortium name="WormBaseParasite"/>
        </authorList>
    </citation>
    <scope>IDENTIFICATION</scope>
</reference>
<dbReference type="Proteomes" id="UP000887565">
    <property type="component" value="Unplaced"/>
</dbReference>
<dbReference type="WBParaSite" id="nRc.2.0.1.t39153-RA">
    <property type="protein sequence ID" value="nRc.2.0.1.t39153-RA"/>
    <property type="gene ID" value="nRc.2.0.1.g39153"/>
</dbReference>
<keyword evidence="1" id="KW-1185">Reference proteome</keyword>
<sequence>MLVFAVTILLSKQWYMCKRFAQVMGINDHYFLSGAAVSISTSTNLLLLNSFHQSSFWPQKQQNARYAPKMHKKHP</sequence>
<name>A0A915KM88_ROMCU</name>
<dbReference type="AlphaFoldDB" id="A0A915KM88"/>
<evidence type="ECO:0000313" key="2">
    <source>
        <dbReference type="WBParaSite" id="nRc.2.0.1.t39153-RA"/>
    </source>
</evidence>